<dbReference type="RefSeq" id="WP_012172344.1">
    <property type="nucleotide sequence ID" value="NC_009937.1"/>
</dbReference>
<feature type="binding site" description="covalent" evidence="8">
    <location>
        <position position="254"/>
    </location>
    <ligand>
        <name>heme c</name>
        <dbReference type="ChEBI" id="CHEBI:61717"/>
        <label>2</label>
    </ligand>
</feature>
<evidence type="ECO:0000256" key="2">
    <source>
        <dbReference type="ARBA" id="ARBA00022617"/>
    </source>
</evidence>
<dbReference type="PANTHER" id="PTHR30600:SF10">
    <property type="entry name" value="BLL6722 PROTEIN"/>
    <property type="match status" value="1"/>
</dbReference>
<proteinExistence type="predicted"/>
<keyword evidence="3 9" id="KW-0479">Metal-binding</keyword>
<dbReference type="SUPFAM" id="SSF46626">
    <property type="entry name" value="Cytochrome c"/>
    <property type="match status" value="2"/>
</dbReference>
<dbReference type="PANTHER" id="PTHR30600">
    <property type="entry name" value="CYTOCHROME C PEROXIDASE-RELATED"/>
    <property type="match status" value="1"/>
</dbReference>
<comment type="PTM">
    <text evidence="8">Binds 2 heme groups per subunit.</text>
</comment>
<dbReference type="InterPro" id="IPR004852">
    <property type="entry name" value="Di-haem_cyt_c_peroxidsae"/>
</dbReference>
<reference evidence="12" key="2">
    <citation type="submission" date="2007-04" db="EMBL/GenBank/DDBJ databases">
        <title>Complete genome sequence of the nitrogen-fixing bacterium Azorhizobium caulinodans ORS571.</title>
        <authorList>
            <person name="Lee K.B."/>
            <person name="Backer P.D."/>
            <person name="Aono T."/>
            <person name="Liu C.T."/>
            <person name="Suzuki S."/>
            <person name="Suzuki T."/>
            <person name="Kaneko T."/>
            <person name="Yamada M."/>
            <person name="Tabata S."/>
            <person name="Kupfer D.M."/>
            <person name="Najar F.Z."/>
            <person name="Wiley G.B."/>
            <person name="Roe B."/>
            <person name="Binnewies T."/>
            <person name="Ussery D."/>
            <person name="Vereecke D."/>
            <person name="Gevers D."/>
            <person name="Holsters M."/>
            <person name="Oyaizu H."/>
        </authorList>
    </citation>
    <scope>NUCLEOTIDE SEQUENCE [LARGE SCALE GENOMIC DNA]</scope>
    <source>
        <strain evidence="12">ATCC 43989 / DSM 5975 / JCM 20966 / LMG 6465 / NBRC 14845 / NCIMB 13405 / ORS 571</strain>
    </source>
</reference>
<dbReference type="AlphaFoldDB" id="A8IP25"/>
<evidence type="ECO:0000256" key="7">
    <source>
        <dbReference type="ARBA" id="ARBA00023004"/>
    </source>
</evidence>
<reference evidence="11 12" key="4">
    <citation type="journal article" date="2009" name="Appl. Environ. Microbiol.">
        <title>Comparative genome-wide transcriptional profiling of Azorhizobium caulinodans ORS571 grown under free-living and symbiotic conditions.</title>
        <authorList>
            <person name="Tsukada S."/>
            <person name="Aono T."/>
            <person name="Akiba N."/>
            <person name="Lee KB."/>
            <person name="Liu CT."/>
            <person name="Toyazaki H."/>
            <person name="Oyaizu H."/>
        </authorList>
    </citation>
    <scope>NUCLEOTIDE SEQUENCE [LARGE SCALE GENOMIC DNA]</scope>
    <source>
        <strain evidence="12">ATCC 43989 / DSM 5975 / JCM 20966 / LMG 6465 / NBRC 14845 / NCIMB 13405 / ORS 571</strain>
    </source>
</reference>
<dbReference type="eggNOG" id="COG1858">
    <property type="taxonomic scope" value="Bacteria"/>
</dbReference>
<dbReference type="GO" id="GO:0020037">
    <property type="term" value="F:heme binding"/>
    <property type="evidence" value="ECO:0007669"/>
    <property type="project" value="InterPro"/>
</dbReference>
<comment type="cofactor">
    <cofactor evidence="8">
        <name>heme</name>
        <dbReference type="ChEBI" id="CHEBI:30413"/>
    </cofactor>
    <text evidence="8">Binds 2 heme groups.</text>
</comment>
<keyword evidence="5" id="KW-0574">Periplasm</keyword>
<keyword evidence="4" id="KW-0732">Signal</keyword>
<dbReference type="GO" id="GO:0046872">
    <property type="term" value="F:metal ion binding"/>
    <property type="evidence" value="ECO:0007669"/>
    <property type="project" value="UniProtKB-KW"/>
</dbReference>
<protein>
    <submittedName>
        <fullName evidence="11">Putative methylamine utilization protein</fullName>
    </submittedName>
</protein>
<dbReference type="InterPro" id="IPR036909">
    <property type="entry name" value="Cyt_c-like_dom_sf"/>
</dbReference>
<evidence type="ECO:0000256" key="4">
    <source>
        <dbReference type="ARBA" id="ARBA00022729"/>
    </source>
</evidence>
<keyword evidence="12" id="KW-1185">Reference proteome</keyword>
<sequence length="406" mass="44541">MRDSGIIEAASIVSPFILLALALVTTLDDDSGPLASYVVNKSYGQSCIDSSRSCEIMTNLGQALFFDVNLSAKRTQSCATCHDPERAFTDARPDPKRGAVSLGADGHSYGARNAPSVAYARFSPPFRRTISGDFFGGQFWDGRADTLEAQAGGPILNPVEMGMASKASVVARLRENEDYVAAFQELFGPDIFTTSDTAFAALRMTLATYERSAEVSPFDSKYDRFLKGEYQMTPQEGLGRMLFFSEQQTSCSHCHWSAVKDSVSETFSNYSFHNIGVPRNPLLDNIVPDHGLRDGRGLRDARQDGRFKVPSLRNVAVTAPYMHNGAFANLRTAVLFHDKYNSRNQAAQLNPETGQPWGVPELEETVSATELHASRPLESSEVDALVAFLKTLTDKRYEPLLPPQPG</sequence>
<evidence type="ECO:0000256" key="9">
    <source>
        <dbReference type="PIRSR" id="PIRSR000294-2"/>
    </source>
</evidence>
<dbReference type="STRING" id="438753.AZC_3823"/>
<feature type="domain" description="Cytochrome c" evidence="10">
    <location>
        <begin position="234"/>
        <end position="393"/>
    </location>
</feature>
<reference evidence="11 12" key="3">
    <citation type="journal article" date="2008" name="BMC Genomics">
        <title>The genome of the versatile nitrogen fixer Azorhizobium caulinodans ORS571.</title>
        <authorList>
            <person name="Lee KB."/>
            <person name="Backer P.D."/>
            <person name="Aono T."/>
            <person name="Liu CT."/>
            <person name="Suzuki S."/>
            <person name="Suzuki T."/>
            <person name="Kaneko T."/>
            <person name="Yamada M."/>
            <person name="Tabata S."/>
            <person name="Kupfer D.M."/>
            <person name="Najar F.Z."/>
            <person name="Wiley G.B."/>
            <person name="Roe B."/>
            <person name="Binnewies T.T."/>
            <person name="Ussery D.W."/>
            <person name="D'Haeze W."/>
            <person name="Herder J.D."/>
            <person name="Gevers D."/>
            <person name="Vereecke D."/>
            <person name="Holsters M."/>
            <person name="Oyaizu H."/>
        </authorList>
    </citation>
    <scope>NUCLEOTIDE SEQUENCE [LARGE SCALE GENOMIC DNA]</scope>
    <source>
        <strain evidence="12">ATCC 43989 / DSM 5975 / JCM 20966 / LMG 6465 / NBRC 14845 / NCIMB 13405 / ORS 571</strain>
    </source>
</reference>
<dbReference type="Proteomes" id="UP000000270">
    <property type="component" value="Chromosome"/>
</dbReference>
<evidence type="ECO:0000256" key="8">
    <source>
        <dbReference type="PIRSR" id="PIRSR000294-1"/>
    </source>
</evidence>
<feature type="binding site" description="covalent" evidence="8">
    <location>
        <position position="251"/>
    </location>
    <ligand>
        <name>heme c</name>
        <dbReference type="ChEBI" id="CHEBI:61717"/>
        <label>2</label>
    </ligand>
</feature>
<dbReference type="HOGENOM" id="CLU_034652_0_1_5"/>
<evidence type="ECO:0000256" key="3">
    <source>
        <dbReference type="ARBA" id="ARBA00022723"/>
    </source>
</evidence>
<dbReference type="Gene3D" id="1.10.760.10">
    <property type="entry name" value="Cytochrome c-like domain"/>
    <property type="match status" value="2"/>
</dbReference>
<evidence type="ECO:0000313" key="11">
    <source>
        <dbReference type="EMBL" id="BAF89821.1"/>
    </source>
</evidence>
<feature type="binding site" description="axial binding residue" evidence="9">
    <location>
        <position position="255"/>
    </location>
    <ligand>
        <name>heme c</name>
        <dbReference type="ChEBI" id="CHEBI:61717"/>
        <label>2</label>
    </ligand>
    <ligandPart>
        <name>Fe</name>
        <dbReference type="ChEBI" id="CHEBI:18248"/>
    </ligandPart>
</feature>
<dbReference type="InterPro" id="IPR026259">
    <property type="entry name" value="MauG/Cytc_peroxidase"/>
</dbReference>
<feature type="binding site" description="covalent" evidence="8">
    <location>
        <position position="81"/>
    </location>
    <ligand>
        <name>heme c</name>
        <dbReference type="ChEBI" id="CHEBI:61717"/>
        <label>1</label>
    </ligand>
</feature>
<dbReference type="KEGG" id="azc:AZC_3823"/>
<dbReference type="GO" id="GO:0042597">
    <property type="term" value="C:periplasmic space"/>
    <property type="evidence" value="ECO:0007669"/>
    <property type="project" value="UniProtKB-SubCell"/>
</dbReference>
<dbReference type="EMBL" id="AP009384">
    <property type="protein sequence ID" value="BAF89821.1"/>
    <property type="molecule type" value="Genomic_DNA"/>
</dbReference>
<keyword evidence="2 8" id="KW-0349">Heme</keyword>
<dbReference type="PIRSF" id="PIRSF000294">
    <property type="entry name" value="Cytochrome-c_peroxidase"/>
    <property type="match status" value="1"/>
</dbReference>
<evidence type="ECO:0000313" key="12">
    <source>
        <dbReference type="Proteomes" id="UP000000270"/>
    </source>
</evidence>
<keyword evidence="7 9" id="KW-0408">Iron</keyword>
<feature type="binding site" description="covalent" evidence="8">
    <location>
        <position position="78"/>
    </location>
    <ligand>
        <name>heme c</name>
        <dbReference type="ChEBI" id="CHEBI:61717"/>
        <label>1</label>
    </ligand>
</feature>
<dbReference type="GO" id="GO:0004130">
    <property type="term" value="F:cytochrome-c peroxidase activity"/>
    <property type="evidence" value="ECO:0007669"/>
    <property type="project" value="TreeGrafter"/>
</dbReference>
<reference evidence="11 12" key="5">
    <citation type="journal article" date="2010" name="Appl. Environ. Microbiol.">
        <title>phrR-like gene praR of Azorhizobium caulinodans ORS571 is essential for symbiosis with Sesbania rostrata and is involved in expression of reb genes.</title>
        <authorList>
            <person name="Akiba N."/>
            <person name="Aono T."/>
            <person name="Toyazaki H."/>
            <person name="Sato S."/>
            <person name="Oyaizu H."/>
        </authorList>
    </citation>
    <scope>NUCLEOTIDE SEQUENCE [LARGE SCALE GENOMIC DNA]</scope>
    <source>
        <strain evidence="12">ATCC 43989 / DSM 5975 / JCM 20966 / LMG 6465 / NBRC 14845 / NCIMB 13405 / ORS 571</strain>
    </source>
</reference>
<evidence type="ECO:0000256" key="6">
    <source>
        <dbReference type="ARBA" id="ARBA00023002"/>
    </source>
</evidence>
<reference evidence="11 12" key="6">
    <citation type="journal article" date="2011" name="Appl. Environ. Microbiol.">
        <title>Involvement of the azorhizobial chromosome partition gene (parA) in the onset of bacteroid differentiation during Sesbania rostrata stem nodule development.</title>
        <authorList>
            <person name="Liu CT."/>
            <person name="Lee KB."/>
            <person name="Wang YS."/>
            <person name="Peng MH."/>
            <person name="Lee KT."/>
            <person name="Suzuki S."/>
            <person name="Suzuki T."/>
            <person name="Oyaizu H."/>
        </authorList>
    </citation>
    <scope>NUCLEOTIDE SEQUENCE [LARGE SCALE GENOMIC DNA]</scope>
    <source>
        <strain evidence="12">ATCC 43989 / DSM 5975 / JCM 20966 / LMG 6465 / NBRC 14845 / NCIMB 13405 / ORS 571</strain>
    </source>
</reference>
<feature type="binding site" description="axial binding residue" evidence="9">
    <location>
        <position position="82"/>
    </location>
    <ligand>
        <name>heme c</name>
        <dbReference type="ChEBI" id="CHEBI:61717"/>
        <label>1</label>
    </ligand>
    <ligandPart>
        <name>Fe</name>
        <dbReference type="ChEBI" id="CHEBI:18248"/>
    </ligandPart>
</feature>
<evidence type="ECO:0000256" key="5">
    <source>
        <dbReference type="ARBA" id="ARBA00022764"/>
    </source>
</evidence>
<comment type="subcellular location">
    <subcellularLocation>
        <location evidence="1">Periplasm</location>
    </subcellularLocation>
</comment>
<dbReference type="PROSITE" id="PS51007">
    <property type="entry name" value="CYTC"/>
    <property type="match status" value="1"/>
</dbReference>
<name>A8IP25_AZOC5</name>
<evidence type="ECO:0000259" key="10">
    <source>
        <dbReference type="PROSITE" id="PS51007"/>
    </source>
</evidence>
<dbReference type="GO" id="GO:0009055">
    <property type="term" value="F:electron transfer activity"/>
    <property type="evidence" value="ECO:0007669"/>
    <property type="project" value="InterPro"/>
</dbReference>
<reference evidence="11 12" key="1">
    <citation type="journal article" date="2007" name="Appl. Environ. Microbiol.">
        <title>Rhizobial factors required for stem nodule maturation and maintenance in Sesbania rostrata-Azorhizobium caulinodans ORS571 symbiosis.</title>
        <authorList>
            <person name="Suzuki S."/>
            <person name="Aono T."/>
            <person name="Lee KB."/>
            <person name="Suzuki T."/>
            <person name="Liu CT."/>
            <person name="Miwa H."/>
            <person name="Wakao S."/>
            <person name="Iki T."/>
            <person name="Oyaizu H."/>
        </authorList>
    </citation>
    <scope>NUCLEOTIDE SEQUENCE [LARGE SCALE GENOMIC DNA]</scope>
    <source>
        <strain evidence="12">ATCC 43989 / DSM 5975 / JCM 20966 / LMG 6465 / NBRC 14845 / NCIMB 13405 / ORS 571</strain>
    </source>
</reference>
<organism evidence="11 12">
    <name type="scientific">Azorhizobium caulinodans (strain ATCC 43989 / DSM 5975 / JCM 20966 / LMG 6465 / NBRC 14845 / NCIMB 13405 / ORS 571)</name>
    <dbReference type="NCBI Taxonomy" id="438753"/>
    <lineage>
        <taxon>Bacteria</taxon>
        <taxon>Pseudomonadati</taxon>
        <taxon>Pseudomonadota</taxon>
        <taxon>Alphaproteobacteria</taxon>
        <taxon>Hyphomicrobiales</taxon>
        <taxon>Xanthobacteraceae</taxon>
        <taxon>Azorhizobium</taxon>
    </lineage>
</organism>
<dbReference type="InterPro" id="IPR051395">
    <property type="entry name" value="Cytochrome_c_Peroxidase/MauG"/>
</dbReference>
<gene>
    <name evidence="11" type="primary">mauG</name>
    <name evidence="11" type="ordered locus">AZC_3823</name>
</gene>
<dbReference type="InterPro" id="IPR009056">
    <property type="entry name" value="Cyt_c-like_dom"/>
</dbReference>
<dbReference type="Pfam" id="PF03150">
    <property type="entry name" value="CCP_MauG"/>
    <property type="match status" value="1"/>
</dbReference>
<keyword evidence="6" id="KW-0560">Oxidoreductase</keyword>
<accession>A8IP25</accession>
<evidence type="ECO:0000256" key="1">
    <source>
        <dbReference type="ARBA" id="ARBA00004418"/>
    </source>
</evidence>